<organism evidence="1 2">
    <name type="scientific">Rheinheimera marina</name>
    <dbReference type="NCBI Taxonomy" id="1774958"/>
    <lineage>
        <taxon>Bacteria</taxon>
        <taxon>Pseudomonadati</taxon>
        <taxon>Pseudomonadota</taxon>
        <taxon>Gammaproteobacteria</taxon>
        <taxon>Chromatiales</taxon>
        <taxon>Chromatiaceae</taxon>
        <taxon>Rheinheimera</taxon>
    </lineage>
</organism>
<comment type="caution">
    <text evidence="1">The sequence shown here is derived from an EMBL/GenBank/DDBJ whole genome shotgun (WGS) entry which is preliminary data.</text>
</comment>
<dbReference type="InterPro" id="IPR018741">
    <property type="entry name" value="DUF2288"/>
</dbReference>
<dbReference type="RefSeq" id="WP_377330722.1">
    <property type="nucleotide sequence ID" value="NZ_JBHSGB010000001.1"/>
</dbReference>
<dbReference type="Pfam" id="PF10052">
    <property type="entry name" value="DUF2288"/>
    <property type="match status" value="1"/>
</dbReference>
<gene>
    <name evidence="1" type="ORF">ACFO3I_00180</name>
</gene>
<evidence type="ECO:0000313" key="1">
    <source>
        <dbReference type="EMBL" id="MFC4653429.1"/>
    </source>
</evidence>
<dbReference type="Proteomes" id="UP001595962">
    <property type="component" value="Unassembled WGS sequence"/>
</dbReference>
<keyword evidence="2" id="KW-1185">Reference proteome</keyword>
<sequence>MNENFSVEPEVLKAKITSETARINWLELQKFYAAGSVVQVAASLDLVEVAYAFSQDLKTQVQLWLQQGLVDRVNDSQAAVWFEQKADLWAVVVSPWVLVQDKAGAVLN</sequence>
<accession>A0ABV9JFH3</accession>
<reference evidence="2" key="1">
    <citation type="journal article" date="2019" name="Int. J. Syst. Evol. Microbiol.">
        <title>The Global Catalogue of Microorganisms (GCM) 10K type strain sequencing project: providing services to taxonomists for standard genome sequencing and annotation.</title>
        <authorList>
            <consortium name="The Broad Institute Genomics Platform"/>
            <consortium name="The Broad Institute Genome Sequencing Center for Infectious Disease"/>
            <person name="Wu L."/>
            <person name="Ma J."/>
        </authorList>
    </citation>
    <scope>NUCLEOTIDE SEQUENCE [LARGE SCALE GENOMIC DNA]</scope>
    <source>
        <strain evidence="2">DT28</strain>
    </source>
</reference>
<evidence type="ECO:0000313" key="2">
    <source>
        <dbReference type="Proteomes" id="UP001595962"/>
    </source>
</evidence>
<dbReference type="EMBL" id="JBHSGB010000001">
    <property type="protein sequence ID" value="MFC4653429.1"/>
    <property type="molecule type" value="Genomic_DNA"/>
</dbReference>
<proteinExistence type="predicted"/>
<name>A0ABV9JFH3_9GAMM</name>
<protein>
    <submittedName>
        <fullName evidence="1">DUF2288 domain-containing protein</fullName>
    </submittedName>
</protein>